<evidence type="ECO:0000313" key="9">
    <source>
        <dbReference type="Proteomes" id="UP000829069"/>
    </source>
</evidence>
<dbReference type="Pfam" id="PF14759">
    <property type="entry name" value="Reductase_C"/>
    <property type="match status" value="1"/>
</dbReference>
<name>A0ABY3W4G6_9MICC</name>
<keyword evidence="2" id="KW-0285">Flavoprotein</keyword>
<reference evidence="8 9" key="1">
    <citation type="submission" date="2022-03" db="EMBL/GenBank/DDBJ databases">
        <title>Isotopic signatures of nitrous oxide derived from detoxification processes.</title>
        <authorList>
            <person name="Behrendt U."/>
            <person name="Buchen C."/>
            <person name="Well R."/>
            <person name="Ulrich A."/>
            <person name="Rohe L."/>
            <person name="Kolb S."/>
            <person name="Schloter M."/>
            <person name="Horn M.A."/>
            <person name="Augustin J."/>
        </authorList>
    </citation>
    <scope>NUCLEOTIDE SEQUENCE [LARGE SCALE GENOMIC DNA]</scope>
    <source>
        <strain evidence="8 9">S4-C24</strain>
    </source>
</reference>
<feature type="domain" description="Reductase C-terminal" evidence="7">
    <location>
        <begin position="337"/>
        <end position="419"/>
    </location>
</feature>
<dbReference type="EMBL" id="CP093326">
    <property type="protein sequence ID" value="UNK45084.1"/>
    <property type="molecule type" value="Genomic_DNA"/>
</dbReference>
<comment type="cofactor">
    <cofactor evidence="1">
        <name>FAD</name>
        <dbReference type="ChEBI" id="CHEBI:57692"/>
    </cofactor>
</comment>
<evidence type="ECO:0000259" key="7">
    <source>
        <dbReference type="Pfam" id="PF14759"/>
    </source>
</evidence>
<dbReference type="Pfam" id="PF07992">
    <property type="entry name" value="Pyr_redox_2"/>
    <property type="match status" value="1"/>
</dbReference>
<dbReference type="InterPro" id="IPR016156">
    <property type="entry name" value="FAD/NAD-linked_Rdtase_dimer_sf"/>
</dbReference>
<dbReference type="InterPro" id="IPR050446">
    <property type="entry name" value="FAD-oxidoreductase/Apoptosis"/>
</dbReference>
<dbReference type="PANTHER" id="PTHR43557:SF2">
    <property type="entry name" value="RIESKE DOMAIN-CONTAINING PROTEIN-RELATED"/>
    <property type="match status" value="1"/>
</dbReference>
<dbReference type="Gene3D" id="3.30.390.30">
    <property type="match status" value="1"/>
</dbReference>
<gene>
    <name evidence="8" type="ORF">MNQ99_14205</name>
</gene>
<dbReference type="SUPFAM" id="SSF55424">
    <property type="entry name" value="FAD/NAD-linked reductases, dimerisation (C-terminal) domain"/>
    <property type="match status" value="1"/>
</dbReference>
<dbReference type="InterPro" id="IPR028202">
    <property type="entry name" value="Reductase_C"/>
</dbReference>
<accession>A0ABY3W4G6</accession>
<keyword evidence="4" id="KW-0560">Oxidoreductase</keyword>
<evidence type="ECO:0000313" key="8">
    <source>
        <dbReference type="EMBL" id="UNK45084.1"/>
    </source>
</evidence>
<evidence type="ECO:0000256" key="4">
    <source>
        <dbReference type="ARBA" id="ARBA00023002"/>
    </source>
</evidence>
<dbReference type="RefSeq" id="WP_241913368.1">
    <property type="nucleotide sequence ID" value="NZ_CP093326.1"/>
</dbReference>
<evidence type="ECO:0000256" key="2">
    <source>
        <dbReference type="ARBA" id="ARBA00022630"/>
    </source>
</evidence>
<dbReference type="Gene3D" id="3.50.50.60">
    <property type="entry name" value="FAD/NAD(P)-binding domain"/>
    <property type="match status" value="2"/>
</dbReference>
<evidence type="ECO:0000259" key="6">
    <source>
        <dbReference type="Pfam" id="PF07992"/>
    </source>
</evidence>
<dbReference type="Proteomes" id="UP000829069">
    <property type="component" value="Chromosome"/>
</dbReference>
<keyword evidence="9" id="KW-1185">Reference proteome</keyword>
<evidence type="ECO:0000256" key="3">
    <source>
        <dbReference type="ARBA" id="ARBA00022827"/>
    </source>
</evidence>
<organism evidence="8 9">
    <name type="scientific">Arthrobacter sulfonylureivorans</name>
    <dbReference type="NCBI Taxonomy" id="2486855"/>
    <lineage>
        <taxon>Bacteria</taxon>
        <taxon>Bacillati</taxon>
        <taxon>Actinomycetota</taxon>
        <taxon>Actinomycetes</taxon>
        <taxon>Micrococcales</taxon>
        <taxon>Micrococcaceae</taxon>
        <taxon>Arthrobacter</taxon>
    </lineage>
</organism>
<sequence>MTDPENVVVIGNGQAGIQLVDSLRKEGYTGPITLLGEEPHHPYQRPPLSKDYLAAGKDPVPLPLRPEKFFTTNDVDARLGVHATSIDRDAKTVALDDGTTLAYTKLVLATGAANRELTVPGADLGGIHGLRTLTDAQALHARLDAVRSVVVIGAGFIGLEFAAAARARGLDVTVLEYADRPMGRALTPVTSGFFADAHQRLGVTLRLGEGIASFDGNDAGHVTAAVSTTGERYPADLVLVGVGVTPRTELAQAAGLEVDNGIVVDGSLRTSDPDIYALGDCASFPNVHAGARTRLESVQNATDQARHAAAAMLGAGPGAGPGSGPGGETGGYADLPWFWSNQGHLRLQIAGLSAPGDQTVLRGNPAEEKFSVFCFRNNTLTAVESVNQPADHMAARRLLSAGRTLTPEQAADPDFDLKAYSKQQPATV</sequence>
<dbReference type="InterPro" id="IPR036188">
    <property type="entry name" value="FAD/NAD-bd_sf"/>
</dbReference>
<evidence type="ECO:0000256" key="1">
    <source>
        <dbReference type="ARBA" id="ARBA00001974"/>
    </source>
</evidence>
<protein>
    <submittedName>
        <fullName evidence="8">FAD-dependent oxidoreductase</fullName>
    </submittedName>
</protein>
<proteinExistence type="predicted"/>
<evidence type="ECO:0000256" key="5">
    <source>
        <dbReference type="SAM" id="MobiDB-lite"/>
    </source>
</evidence>
<dbReference type="PRINTS" id="PR00368">
    <property type="entry name" value="FADPNR"/>
</dbReference>
<dbReference type="PANTHER" id="PTHR43557">
    <property type="entry name" value="APOPTOSIS-INDUCING FACTOR 1"/>
    <property type="match status" value="1"/>
</dbReference>
<keyword evidence="3" id="KW-0274">FAD</keyword>
<feature type="region of interest" description="Disordered" evidence="5">
    <location>
        <begin position="408"/>
        <end position="428"/>
    </location>
</feature>
<dbReference type="InterPro" id="IPR023753">
    <property type="entry name" value="FAD/NAD-binding_dom"/>
</dbReference>
<dbReference type="SUPFAM" id="SSF51905">
    <property type="entry name" value="FAD/NAD(P)-binding domain"/>
    <property type="match status" value="2"/>
</dbReference>
<feature type="domain" description="FAD/NAD(P)-binding" evidence="6">
    <location>
        <begin position="6"/>
        <end position="305"/>
    </location>
</feature>
<dbReference type="PRINTS" id="PR00411">
    <property type="entry name" value="PNDRDTASEI"/>
</dbReference>